<reference evidence="3" key="2">
    <citation type="submission" date="2018-03" db="EMBL/GenBank/DDBJ databases">
        <title>The Triticum urartu genome reveals the dynamic nature of wheat genome evolution.</title>
        <authorList>
            <person name="Ling H."/>
            <person name="Ma B."/>
            <person name="Shi X."/>
            <person name="Liu H."/>
            <person name="Dong L."/>
            <person name="Sun H."/>
            <person name="Cao Y."/>
            <person name="Gao Q."/>
            <person name="Zheng S."/>
            <person name="Li Y."/>
            <person name="Yu Y."/>
            <person name="Du H."/>
            <person name="Qi M."/>
            <person name="Li Y."/>
            <person name="Yu H."/>
            <person name="Cui Y."/>
            <person name="Wang N."/>
            <person name="Chen C."/>
            <person name="Wu H."/>
            <person name="Zhao Y."/>
            <person name="Zhang J."/>
            <person name="Li Y."/>
            <person name="Zhou W."/>
            <person name="Zhang B."/>
            <person name="Hu W."/>
            <person name="Eijk M."/>
            <person name="Tang J."/>
            <person name="Witsenboer H."/>
            <person name="Zhao S."/>
            <person name="Li Z."/>
            <person name="Zhang A."/>
            <person name="Wang D."/>
            <person name="Liang C."/>
        </authorList>
    </citation>
    <scope>NUCLEOTIDE SEQUENCE [LARGE SCALE GENOMIC DNA]</scope>
    <source>
        <strain evidence="3">cv. G1812</strain>
    </source>
</reference>
<keyword evidence="2" id="KW-0732">Signal</keyword>
<feature type="chain" id="PRO_5035814431" description="Secreted protein" evidence="2">
    <location>
        <begin position="23"/>
        <end position="100"/>
    </location>
</feature>
<dbReference type="Gramene" id="TuG1812G0400001585.01.T01">
    <property type="protein sequence ID" value="TuG1812G0400001585.01.T01"/>
    <property type="gene ID" value="TuG1812G0400001585.01"/>
</dbReference>
<proteinExistence type="predicted"/>
<accession>A0A8R7Q205</accession>
<sequence>MCIPFFGSISGGMLLSMRLATATSVATNTHRCRRQRIQVRETPWWHAFKMLEQVQHRLVGHGGDLTGAPELRPQWRGPGSGVPGERGDFPFSIATYAGRR</sequence>
<evidence type="ECO:0000256" key="2">
    <source>
        <dbReference type="SAM" id="SignalP"/>
    </source>
</evidence>
<dbReference type="AlphaFoldDB" id="A0A8R7Q205"/>
<dbReference type="Proteomes" id="UP000015106">
    <property type="component" value="Chromosome 4"/>
</dbReference>
<evidence type="ECO:0008006" key="5">
    <source>
        <dbReference type="Google" id="ProtNLM"/>
    </source>
</evidence>
<feature type="signal peptide" evidence="2">
    <location>
        <begin position="1"/>
        <end position="22"/>
    </location>
</feature>
<organism evidence="3 4">
    <name type="scientific">Triticum urartu</name>
    <name type="common">Red wild einkorn</name>
    <name type="synonym">Crithodium urartu</name>
    <dbReference type="NCBI Taxonomy" id="4572"/>
    <lineage>
        <taxon>Eukaryota</taxon>
        <taxon>Viridiplantae</taxon>
        <taxon>Streptophyta</taxon>
        <taxon>Embryophyta</taxon>
        <taxon>Tracheophyta</taxon>
        <taxon>Spermatophyta</taxon>
        <taxon>Magnoliopsida</taxon>
        <taxon>Liliopsida</taxon>
        <taxon>Poales</taxon>
        <taxon>Poaceae</taxon>
        <taxon>BOP clade</taxon>
        <taxon>Pooideae</taxon>
        <taxon>Triticodae</taxon>
        <taxon>Triticeae</taxon>
        <taxon>Triticinae</taxon>
        <taxon>Triticum</taxon>
    </lineage>
</organism>
<feature type="region of interest" description="Disordered" evidence="1">
    <location>
        <begin position="63"/>
        <end position="90"/>
    </location>
</feature>
<reference evidence="3" key="3">
    <citation type="submission" date="2022-06" db="UniProtKB">
        <authorList>
            <consortium name="EnsemblPlants"/>
        </authorList>
    </citation>
    <scope>IDENTIFICATION</scope>
</reference>
<keyword evidence="4" id="KW-1185">Reference proteome</keyword>
<reference evidence="4" key="1">
    <citation type="journal article" date="2013" name="Nature">
        <title>Draft genome of the wheat A-genome progenitor Triticum urartu.</title>
        <authorList>
            <person name="Ling H.Q."/>
            <person name="Zhao S."/>
            <person name="Liu D."/>
            <person name="Wang J."/>
            <person name="Sun H."/>
            <person name="Zhang C."/>
            <person name="Fan H."/>
            <person name="Li D."/>
            <person name="Dong L."/>
            <person name="Tao Y."/>
            <person name="Gao C."/>
            <person name="Wu H."/>
            <person name="Li Y."/>
            <person name="Cui Y."/>
            <person name="Guo X."/>
            <person name="Zheng S."/>
            <person name="Wang B."/>
            <person name="Yu K."/>
            <person name="Liang Q."/>
            <person name="Yang W."/>
            <person name="Lou X."/>
            <person name="Chen J."/>
            <person name="Feng M."/>
            <person name="Jian J."/>
            <person name="Zhang X."/>
            <person name="Luo G."/>
            <person name="Jiang Y."/>
            <person name="Liu J."/>
            <person name="Wang Z."/>
            <person name="Sha Y."/>
            <person name="Zhang B."/>
            <person name="Wu H."/>
            <person name="Tang D."/>
            <person name="Shen Q."/>
            <person name="Xue P."/>
            <person name="Zou S."/>
            <person name="Wang X."/>
            <person name="Liu X."/>
            <person name="Wang F."/>
            <person name="Yang Y."/>
            <person name="An X."/>
            <person name="Dong Z."/>
            <person name="Zhang K."/>
            <person name="Zhang X."/>
            <person name="Luo M.C."/>
            <person name="Dvorak J."/>
            <person name="Tong Y."/>
            <person name="Wang J."/>
            <person name="Yang H."/>
            <person name="Li Z."/>
            <person name="Wang D."/>
            <person name="Zhang A."/>
            <person name="Wang J."/>
        </authorList>
    </citation>
    <scope>NUCLEOTIDE SEQUENCE</scope>
    <source>
        <strain evidence="4">cv. G1812</strain>
    </source>
</reference>
<dbReference type="EnsemblPlants" id="TuG1812G0400001585.01.T01">
    <property type="protein sequence ID" value="TuG1812G0400001585.01.T01"/>
    <property type="gene ID" value="TuG1812G0400001585.01"/>
</dbReference>
<evidence type="ECO:0000256" key="1">
    <source>
        <dbReference type="SAM" id="MobiDB-lite"/>
    </source>
</evidence>
<evidence type="ECO:0000313" key="3">
    <source>
        <dbReference type="EnsemblPlants" id="TuG1812G0400001585.01.T01"/>
    </source>
</evidence>
<evidence type="ECO:0000313" key="4">
    <source>
        <dbReference type="Proteomes" id="UP000015106"/>
    </source>
</evidence>
<name>A0A8R7Q205_TRIUA</name>
<protein>
    <recommendedName>
        <fullName evidence="5">Secreted protein</fullName>
    </recommendedName>
</protein>